<gene>
    <name evidence="1" type="ORF">D7Z96_10565</name>
</gene>
<reference evidence="1 2" key="1">
    <citation type="submission" date="2018-10" db="EMBL/GenBank/DDBJ databases">
        <title>Genome-guide identification and characterization of bacteria that degrade polycyclic aromatic hydrocarbons and resist hexavalent chromium simultaneously.</title>
        <authorList>
            <person name="Feng H."/>
        </authorList>
    </citation>
    <scope>NUCLEOTIDE SEQUENCE [LARGE SCALE GENOMIC DNA]</scope>
    <source>
        <strain evidence="1 2">J015</strain>
    </source>
</reference>
<dbReference type="Proteomes" id="UP000273159">
    <property type="component" value="Unassembled WGS sequence"/>
</dbReference>
<dbReference type="RefSeq" id="WP_120692473.1">
    <property type="nucleotide sequence ID" value="NZ_RBNH01000008.1"/>
</dbReference>
<accession>A0A3B0FLF1</accession>
<dbReference type="InterPro" id="IPR024747">
    <property type="entry name" value="Pyridox_Oxase-rel"/>
</dbReference>
<dbReference type="EMBL" id="RBNH01000008">
    <property type="protein sequence ID" value="RKO23723.1"/>
    <property type="molecule type" value="Genomic_DNA"/>
</dbReference>
<evidence type="ECO:0000313" key="1">
    <source>
        <dbReference type="EMBL" id="RKO23723.1"/>
    </source>
</evidence>
<organism evidence="1 2">
    <name type="scientific">Pseudarthrobacter phenanthrenivorans</name>
    <name type="common">Arthrobacter phenanthrenivorans</name>
    <dbReference type="NCBI Taxonomy" id="361575"/>
    <lineage>
        <taxon>Bacteria</taxon>
        <taxon>Bacillati</taxon>
        <taxon>Actinomycetota</taxon>
        <taxon>Actinomycetes</taxon>
        <taxon>Micrococcales</taxon>
        <taxon>Micrococcaceae</taxon>
        <taxon>Pseudarthrobacter</taxon>
    </lineage>
</organism>
<dbReference type="InterPro" id="IPR012349">
    <property type="entry name" value="Split_barrel_FMN-bd"/>
</dbReference>
<dbReference type="AlphaFoldDB" id="A0A3B0FLF1"/>
<dbReference type="Pfam" id="PF12900">
    <property type="entry name" value="Pyridox_ox_2"/>
    <property type="match status" value="1"/>
</dbReference>
<protein>
    <submittedName>
        <fullName evidence="1">Pyridoxamine 5'-phosphate oxidase family protein</fullName>
    </submittedName>
</protein>
<dbReference type="SUPFAM" id="SSF50475">
    <property type="entry name" value="FMN-binding split barrel"/>
    <property type="match status" value="1"/>
</dbReference>
<comment type="caution">
    <text evidence="1">The sequence shown here is derived from an EMBL/GenBank/DDBJ whole genome shotgun (WGS) entry which is preliminary data.</text>
</comment>
<proteinExistence type="predicted"/>
<dbReference type="Gene3D" id="2.30.110.10">
    <property type="entry name" value="Electron Transport, Fmn-binding Protein, Chain A"/>
    <property type="match status" value="1"/>
</dbReference>
<reference evidence="2" key="2">
    <citation type="submission" date="2018-10" db="EMBL/GenBank/DDBJ databases">
        <authorList>
            <person name="Wang Y."/>
            <person name="Wang J."/>
            <person name="Yang X."/>
            <person name="Wang Z."/>
            <person name="Huang Y."/>
        </authorList>
    </citation>
    <scope>NUCLEOTIDE SEQUENCE [LARGE SCALE GENOMIC DNA]</scope>
    <source>
        <strain evidence="2">J015</strain>
    </source>
</reference>
<name>A0A3B0FLF1_PSEPS</name>
<evidence type="ECO:0000313" key="2">
    <source>
        <dbReference type="Proteomes" id="UP000273159"/>
    </source>
</evidence>
<sequence>MDTSPPGPQTEILPEEECWKYLRSSYIGRLAVINGSTPEIFPVNFVPAEGALFFRTAPGTKLYSLLAGTAVALEADGMNAYGTEVWSVVVKGIPEPVADDGVPLELSDPDREPWEPGPKEHLIRISPTEVSGRRFAVHSRGRWWPPLDFSADWT</sequence>